<reference evidence="1" key="1">
    <citation type="journal article" date="2014" name="Int. J. Syst. Evol. Microbiol.">
        <title>Complete genome sequence of Corynebacterium casei LMG S-19264T (=DSM 44701T), isolated from a smear-ripened cheese.</title>
        <authorList>
            <consortium name="US DOE Joint Genome Institute (JGI-PGF)"/>
            <person name="Walter F."/>
            <person name="Albersmeier A."/>
            <person name="Kalinowski J."/>
            <person name="Ruckert C."/>
        </authorList>
    </citation>
    <scope>NUCLEOTIDE SEQUENCE</scope>
    <source>
        <strain evidence="1">JCM 13306</strain>
    </source>
</reference>
<dbReference type="AlphaFoldDB" id="A0A919F882"/>
<proteinExistence type="predicted"/>
<name>A0A919F882_9XANT</name>
<dbReference type="Proteomes" id="UP000623958">
    <property type="component" value="Unassembled WGS sequence"/>
</dbReference>
<accession>A0A919F882</accession>
<sequence length="225" mass="23990">MSAKVMEALAELRLGVEMDAAHDPSGKTKLDALDEAMRAIEAADQARGGEVVAQEPARILAGIDPFRKAVDQELVCAHLGVTSENDDYESAKKKLAELIDWHVAVAIDPAVNGGFKLAPVTAPPAQAVDLEQFREAAEAMKREEIKEQTGGLTKGDPEKIARADRLLALLAAQQPAAPVLAKHQPCGCVICTCEDEQQCQGCGAKHCGNRADHPPYVGQQPARRG</sequence>
<gene>
    <name evidence="1" type="ORF">GCM10009090_17680</name>
</gene>
<keyword evidence="2" id="KW-1185">Reference proteome</keyword>
<dbReference type="EMBL" id="BNBA01000011">
    <property type="protein sequence ID" value="GHH52982.1"/>
    <property type="molecule type" value="Genomic_DNA"/>
</dbReference>
<evidence type="ECO:0000313" key="1">
    <source>
        <dbReference type="EMBL" id="GHH52982.1"/>
    </source>
</evidence>
<protein>
    <submittedName>
        <fullName evidence="1">Uncharacterized protein</fullName>
    </submittedName>
</protein>
<reference evidence="1" key="2">
    <citation type="submission" date="2020-09" db="EMBL/GenBank/DDBJ databases">
        <authorList>
            <person name="Sun Q."/>
            <person name="Ohkuma M."/>
        </authorList>
    </citation>
    <scope>NUCLEOTIDE SEQUENCE</scope>
    <source>
        <strain evidence="1">JCM 13306</strain>
    </source>
</reference>
<comment type="caution">
    <text evidence="1">The sequence shown here is derived from an EMBL/GenBank/DDBJ whole genome shotgun (WGS) entry which is preliminary data.</text>
</comment>
<dbReference type="RefSeq" id="WP_434029145.1">
    <property type="nucleotide sequence ID" value="NZ_BNBA01000011.1"/>
</dbReference>
<organism evidence="1 2">
    <name type="scientific">Xanthomonas boreopolis</name>
    <dbReference type="NCBI Taxonomy" id="86183"/>
    <lineage>
        <taxon>Bacteria</taxon>
        <taxon>Pseudomonadati</taxon>
        <taxon>Pseudomonadota</taxon>
        <taxon>Gammaproteobacteria</taxon>
        <taxon>Lysobacterales</taxon>
        <taxon>Lysobacteraceae</taxon>
        <taxon>Xanthomonas</taxon>
    </lineage>
</organism>
<evidence type="ECO:0000313" key="2">
    <source>
        <dbReference type="Proteomes" id="UP000623958"/>
    </source>
</evidence>